<comment type="caution">
    <text evidence="2">The sequence shown here is derived from an EMBL/GenBank/DDBJ whole genome shotgun (WGS) entry which is preliminary data.</text>
</comment>
<proteinExistence type="predicted"/>
<feature type="domain" description="FP protein C-terminal" evidence="1">
    <location>
        <begin position="200"/>
        <end position="251"/>
    </location>
</feature>
<evidence type="ECO:0000313" key="2">
    <source>
        <dbReference type="EMBL" id="CAB4007540.1"/>
    </source>
</evidence>
<gene>
    <name evidence="2" type="ORF">PACLA_8A020209</name>
</gene>
<dbReference type="EMBL" id="CACRXK020005827">
    <property type="protein sequence ID" value="CAB4007540.1"/>
    <property type="molecule type" value="Genomic_DNA"/>
</dbReference>
<dbReference type="AlphaFoldDB" id="A0A6S7HW16"/>
<dbReference type="Proteomes" id="UP001152795">
    <property type="component" value="Unassembled WGS sequence"/>
</dbReference>
<reference evidence="2" key="1">
    <citation type="submission" date="2020-04" db="EMBL/GenBank/DDBJ databases">
        <authorList>
            <person name="Alioto T."/>
            <person name="Alioto T."/>
            <person name="Gomez Garrido J."/>
        </authorList>
    </citation>
    <scope>NUCLEOTIDE SEQUENCE</scope>
    <source>
        <strain evidence="2">A484AB</strain>
    </source>
</reference>
<dbReference type="OrthoDB" id="7477812at2759"/>
<accession>A0A6S7HW16</accession>
<evidence type="ECO:0000313" key="3">
    <source>
        <dbReference type="Proteomes" id="UP001152795"/>
    </source>
</evidence>
<name>A0A6S7HW16_PARCT</name>
<dbReference type="Pfam" id="PF25298">
    <property type="entry name" value="Baculo_FP_2nd"/>
    <property type="match status" value="1"/>
</dbReference>
<evidence type="ECO:0000259" key="1">
    <source>
        <dbReference type="Pfam" id="PF25298"/>
    </source>
</evidence>
<sequence length="476" mass="54111">MADTVKSLRKANDALKEQLNEFAKEMLTMKAKIDKHGLPLQPSLADLKKQAKGLQYLSDEYDNIKSFKGSTEKELKCLNTKLTKLSIKTDKLAAQIDSIEQYSYNYNLKIMGVPQISQHETAEDTASLCMKLFTRIVATNISLQDIDIAHPNAIICKFTSRLAREKVLLRKKATRSITSPDLGLDLSTQIKYIGIFEHLTPRIQQLLYQAKCFQAENNYKFCWSKSSCILLRISDTSRIIKLQNMPDLEKLCLDSQDDDINPDHIFGKQQIRTRYYSPNNFKQLKSTPGGDDTEAGNYRPISLLPNFNKIFEKVIYKRIMSFVQTISAADLKEQAKGLQYLSDEYDNIKSFKGSTEKELKCLNTKLTKLIIKTDKLAAQIDSTEQYSYNYNLKIVGVPQISQHETAEDTASLCMKLFTRIVATNISLQDIDIAHPNAKLMYDVTNKLIPGNISDLFIFKLLMCTPILPDPQQLGLL</sequence>
<protein>
    <recommendedName>
        <fullName evidence="1">FP protein C-terminal domain-containing protein</fullName>
    </recommendedName>
</protein>
<keyword evidence="3" id="KW-1185">Reference proteome</keyword>
<organism evidence="2 3">
    <name type="scientific">Paramuricea clavata</name>
    <name type="common">Red gorgonian</name>
    <name type="synonym">Violescent sea-whip</name>
    <dbReference type="NCBI Taxonomy" id="317549"/>
    <lineage>
        <taxon>Eukaryota</taxon>
        <taxon>Metazoa</taxon>
        <taxon>Cnidaria</taxon>
        <taxon>Anthozoa</taxon>
        <taxon>Octocorallia</taxon>
        <taxon>Malacalcyonacea</taxon>
        <taxon>Plexauridae</taxon>
        <taxon>Paramuricea</taxon>
    </lineage>
</organism>
<dbReference type="InterPro" id="IPR057251">
    <property type="entry name" value="FP_C"/>
</dbReference>